<dbReference type="Proteomes" id="UP000801492">
    <property type="component" value="Unassembled WGS sequence"/>
</dbReference>
<accession>A0A8K0FYW9</accession>
<comment type="caution">
    <text evidence="1">The sequence shown here is derived from an EMBL/GenBank/DDBJ whole genome shotgun (WGS) entry which is preliminary data.</text>
</comment>
<name>A0A8K0FYW9_IGNLU</name>
<sequence length="86" mass="9887">MPNLTERERIEILIMVAYGDRLQTHQEATYLIKNILIGPQSDLHRGGRPNLDQETKLNILLEAEENPHAFTRQLLLNNDSDHSTLV</sequence>
<proteinExistence type="predicted"/>
<evidence type="ECO:0000313" key="2">
    <source>
        <dbReference type="Proteomes" id="UP000801492"/>
    </source>
</evidence>
<gene>
    <name evidence="1" type="ORF">ILUMI_26689</name>
</gene>
<dbReference type="EMBL" id="VTPC01091157">
    <property type="protein sequence ID" value="KAF2879494.1"/>
    <property type="molecule type" value="Genomic_DNA"/>
</dbReference>
<dbReference type="AlphaFoldDB" id="A0A8K0FYW9"/>
<evidence type="ECO:0000313" key="1">
    <source>
        <dbReference type="EMBL" id="KAF2879494.1"/>
    </source>
</evidence>
<organism evidence="1 2">
    <name type="scientific">Ignelater luminosus</name>
    <name type="common">Cucubano</name>
    <name type="synonym">Pyrophorus luminosus</name>
    <dbReference type="NCBI Taxonomy" id="2038154"/>
    <lineage>
        <taxon>Eukaryota</taxon>
        <taxon>Metazoa</taxon>
        <taxon>Ecdysozoa</taxon>
        <taxon>Arthropoda</taxon>
        <taxon>Hexapoda</taxon>
        <taxon>Insecta</taxon>
        <taxon>Pterygota</taxon>
        <taxon>Neoptera</taxon>
        <taxon>Endopterygota</taxon>
        <taxon>Coleoptera</taxon>
        <taxon>Polyphaga</taxon>
        <taxon>Elateriformia</taxon>
        <taxon>Elateroidea</taxon>
        <taxon>Elateridae</taxon>
        <taxon>Agrypninae</taxon>
        <taxon>Pyrophorini</taxon>
        <taxon>Ignelater</taxon>
    </lineage>
</organism>
<reference evidence="1" key="1">
    <citation type="submission" date="2019-08" db="EMBL/GenBank/DDBJ databases">
        <title>The genome of the North American firefly Photinus pyralis.</title>
        <authorList>
            <consortium name="Photinus pyralis genome working group"/>
            <person name="Fallon T.R."/>
            <person name="Sander Lower S.E."/>
            <person name="Weng J.-K."/>
        </authorList>
    </citation>
    <scope>NUCLEOTIDE SEQUENCE</scope>
    <source>
        <strain evidence="1">TRF0915ILg1</strain>
        <tissue evidence="1">Whole body</tissue>
    </source>
</reference>
<protein>
    <submittedName>
        <fullName evidence="1">Uncharacterized protein</fullName>
    </submittedName>
</protein>
<keyword evidence="2" id="KW-1185">Reference proteome</keyword>
<dbReference type="OrthoDB" id="10066061at2759"/>